<feature type="region of interest" description="Disordered" evidence="1">
    <location>
        <begin position="47"/>
        <end position="66"/>
    </location>
</feature>
<feature type="region of interest" description="Disordered" evidence="1">
    <location>
        <begin position="1"/>
        <end position="35"/>
    </location>
</feature>
<gene>
    <name evidence="2" type="ORF">BB560_007157</name>
</gene>
<organism evidence="2 3">
    <name type="scientific">Smittium megazygosporum</name>
    <dbReference type="NCBI Taxonomy" id="133381"/>
    <lineage>
        <taxon>Eukaryota</taxon>
        <taxon>Fungi</taxon>
        <taxon>Fungi incertae sedis</taxon>
        <taxon>Zoopagomycota</taxon>
        <taxon>Kickxellomycotina</taxon>
        <taxon>Harpellomycetes</taxon>
        <taxon>Harpellales</taxon>
        <taxon>Legeriomycetaceae</taxon>
        <taxon>Smittium</taxon>
    </lineage>
</organism>
<sequence length="176" mass="19893">MLNFRKSSKQKIPSHEDIHSPEIKEPNRLSFGDSQKETFNTFGISVDDLETDQVQPDKTSELSEQSNANFKSLKDVLSGKSGYTNLPGQQETGLIQFSQIKDFFEKLSINPLSKSSEQDTVGASNRVSTFLTKGAGRNSPRLDWILGNDENPNWWVEFPGTKDTQIYKTKGKFKNR</sequence>
<reference evidence="2 3" key="1">
    <citation type="journal article" date="2018" name="MBio">
        <title>Comparative Genomics Reveals the Core Gene Toolbox for the Fungus-Insect Symbiosis.</title>
        <authorList>
            <person name="Wang Y."/>
            <person name="Stata M."/>
            <person name="Wang W."/>
            <person name="Stajich J.E."/>
            <person name="White M.M."/>
            <person name="Moncalvo J.M."/>
        </authorList>
    </citation>
    <scope>NUCLEOTIDE SEQUENCE [LARGE SCALE GENOMIC DNA]</scope>
    <source>
        <strain evidence="2 3">SC-DP-2</strain>
    </source>
</reference>
<protein>
    <submittedName>
        <fullName evidence="2">Uncharacterized protein</fullName>
    </submittedName>
</protein>
<proteinExistence type="predicted"/>
<feature type="compositionally biased region" description="Polar residues" evidence="1">
    <location>
        <begin position="52"/>
        <end position="66"/>
    </location>
</feature>
<dbReference type="EMBL" id="MBFS01003741">
    <property type="protein sequence ID" value="PVU85080.1"/>
    <property type="molecule type" value="Genomic_DNA"/>
</dbReference>
<evidence type="ECO:0000256" key="1">
    <source>
        <dbReference type="SAM" id="MobiDB-lite"/>
    </source>
</evidence>
<name>A0A2T9XYE1_9FUNG</name>
<dbReference type="Proteomes" id="UP000245609">
    <property type="component" value="Unassembled WGS sequence"/>
</dbReference>
<accession>A0A2T9XYE1</accession>
<comment type="caution">
    <text evidence="2">The sequence shown here is derived from an EMBL/GenBank/DDBJ whole genome shotgun (WGS) entry which is preliminary data.</text>
</comment>
<feature type="compositionally biased region" description="Basic and acidic residues" evidence="1">
    <location>
        <begin position="13"/>
        <end position="27"/>
    </location>
</feature>
<evidence type="ECO:0000313" key="3">
    <source>
        <dbReference type="Proteomes" id="UP000245609"/>
    </source>
</evidence>
<dbReference type="AlphaFoldDB" id="A0A2T9XYE1"/>
<keyword evidence="3" id="KW-1185">Reference proteome</keyword>
<evidence type="ECO:0000313" key="2">
    <source>
        <dbReference type="EMBL" id="PVU85080.1"/>
    </source>
</evidence>